<sequence>MEVGSATKKLQCQRIGCNAMFTDDDNPQGSCQFHASVRLLLSPLFNRFFSFFDQVLASF</sequence>
<accession>A0A8T1XYA0</accession>
<dbReference type="OrthoDB" id="1733093at2759"/>
<dbReference type="Proteomes" id="UP000694251">
    <property type="component" value="Chromosome 13"/>
</dbReference>
<proteinExistence type="predicted"/>
<comment type="caution">
    <text evidence="1">The sequence shown here is derived from an EMBL/GenBank/DDBJ whole genome shotgun (WGS) entry which is preliminary data.</text>
</comment>
<keyword evidence="2" id="KW-1185">Reference proteome</keyword>
<organism evidence="1 2">
    <name type="scientific">Arabidopsis suecica</name>
    <name type="common">Swedish thale-cress</name>
    <name type="synonym">Cardaminopsis suecica</name>
    <dbReference type="NCBI Taxonomy" id="45249"/>
    <lineage>
        <taxon>Eukaryota</taxon>
        <taxon>Viridiplantae</taxon>
        <taxon>Streptophyta</taxon>
        <taxon>Embryophyta</taxon>
        <taxon>Tracheophyta</taxon>
        <taxon>Spermatophyta</taxon>
        <taxon>Magnoliopsida</taxon>
        <taxon>eudicotyledons</taxon>
        <taxon>Gunneridae</taxon>
        <taxon>Pentapetalae</taxon>
        <taxon>rosids</taxon>
        <taxon>malvids</taxon>
        <taxon>Brassicales</taxon>
        <taxon>Brassicaceae</taxon>
        <taxon>Camelineae</taxon>
        <taxon>Arabidopsis</taxon>
    </lineage>
</organism>
<evidence type="ECO:0000313" key="1">
    <source>
        <dbReference type="EMBL" id="KAG7537537.1"/>
    </source>
</evidence>
<evidence type="ECO:0000313" key="2">
    <source>
        <dbReference type="Proteomes" id="UP000694251"/>
    </source>
</evidence>
<dbReference type="EMBL" id="JAEFBJ010000013">
    <property type="protein sequence ID" value="KAG7537537.1"/>
    <property type="molecule type" value="Genomic_DNA"/>
</dbReference>
<reference evidence="1 2" key="1">
    <citation type="submission" date="2020-12" db="EMBL/GenBank/DDBJ databases">
        <title>Concerted genomic and epigenomic changes stabilize Arabidopsis allopolyploids.</title>
        <authorList>
            <person name="Chen Z."/>
        </authorList>
    </citation>
    <scope>NUCLEOTIDE SEQUENCE [LARGE SCALE GENOMIC DNA]</scope>
    <source>
        <strain evidence="1">As9502</strain>
        <tissue evidence="1">Leaf</tissue>
    </source>
</reference>
<dbReference type="AlphaFoldDB" id="A0A8T1XYA0"/>
<protein>
    <submittedName>
        <fullName evidence="1">Uncharacterized protein</fullName>
    </submittedName>
</protein>
<name>A0A8T1XYA0_ARASU</name>
<gene>
    <name evidence="1" type="ORF">ISN44_As13g014110</name>
</gene>